<dbReference type="OrthoDB" id="339499at2"/>
<dbReference type="RefSeq" id="WP_048694198.1">
    <property type="nucleotide sequence ID" value="NZ_HG764815.1"/>
</dbReference>
<feature type="transmembrane region" description="Helical" evidence="1">
    <location>
        <begin position="156"/>
        <end position="174"/>
    </location>
</feature>
<sequence length="192" mass="20127">MRSRGTGAARLVLWWLRPGADAFWLWAVLGGVLLLRTLLFMGAVALRGPGGYWFRFWVDPGVREIYVTLAVAAFLYSLAAVMIGLAAAYGLRLRQGVGAVVLGVGGAVLGLGALLALPGLERALTTINDQMAIVPLGLSRILGLTFHLGVPTALPMWLLTAGGILGMLGVLAAAGRRWQPGVEVGGAELDGR</sequence>
<dbReference type="Proteomes" id="UP000035763">
    <property type="component" value="Unassembled WGS sequence"/>
</dbReference>
<feature type="transmembrane region" description="Helical" evidence="1">
    <location>
        <begin position="23"/>
        <end position="46"/>
    </location>
</feature>
<gene>
    <name evidence="2" type="ORF">BN11_250018</name>
</gene>
<feature type="transmembrane region" description="Helical" evidence="1">
    <location>
        <begin position="97"/>
        <end position="120"/>
    </location>
</feature>
<accession>W6JXB4</accession>
<name>W6JXB4_9MICO</name>
<proteinExistence type="predicted"/>
<keyword evidence="1" id="KW-0812">Transmembrane</keyword>
<dbReference type="EMBL" id="CAJA01000168">
    <property type="protein sequence ID" value="CCH73275.1"/>
    <property type="molecule type" value="Genomic_DNA"/>
</dbReference>
<keyword evidence="3" id="KW-1185">Reference proteome</keyword>
<organism evidence="2 3">
    <name type="scientific">Nostocoides australiense Ben110</name>
    <dbReference type="NCBI Taxonomy" id="1193182"/>
    <lineage>
        <taxon>Bacteria</taxon>
        <taxon>Bacillati</taxon>
        <taxon>Actinomycetota</taxon>
        <taxon>Actinomycetes</taxon>
        <taxon>Micrococcales</taxon>
        <taxon>Intrasporangiaceae</taxon>
        <taxon>Nostocoides</taxon>
    </lineage>
</organism>
<evidence type="ECO:0000256" key="1">
    <source>
        <dbReference type="SAM" id="Phobius"/>
    </source>
</evidence>
<dbReference type="AlphaFoldDB" id="W6JXB4"/>
<reference evidence="2 3" key="1">
    <citation type="journal article" date="2013" name="ISME J.">
        <title>A metabolic model for members of the genus Tetrasphaera involved in enhanced biological phosphorus removal.</title>
        <authorList>
            <person name="Kristiansen R."/>
            <person name="Nguyen H.T.T."/>
            <person name="Saunders A.M."/>
            <person name="Nielsen J.L."/>
            <person name="Wimmer R."/>
            <person name="Le V.Q."/>
            <person name="McIlroy S.J."/>
            <person name="Petrovski S."/>
            <person name="Seviour R.J."/>
            <person name="Calteau A."/>
            <person name="Nielsen K.L."/>
            <person name="Nielsen P.H."/>
        </authorList>
    </citation>
    <scope>NUCLEOTIDE SEQUENCE [LARGE SCALE GENOMIC DNA]</scope>
    <source>
        <strain evidence="2 3">Ben110</strain>
    </source>
</reference>
<protein>
    <submittedName>
        <fullName evidence="2">Uncharacterized protein</fullName>
    </submittedName>
</protein>
<dbReference type="STRING" id="1193182.BN11_250018"/>
<evidence type="ECO:0000313" key="3">
    <source>
        <dbReference type="Proteomes" id="UP000035763"/>
    </source>
</evidence>
<keyword evidence="1" id="KW-0472">Membrane</keyword>
<comment type="caution">
    <text evidence="2">The sequence shown here is derived from an EMBL/GenBank/DDBJ whole genome shotgun (WGS) entry which is preliminary data.</text>
</comment>
<keyword evidence="1" id="KW-1133">Transmembrane helix</keyword>
<evidence type="ECO:0000313" key="2">
    <source>
        <dbReference type="EMBL" id="CCH73275.1"/>
    </source>
</evidence>
<feature type="transmembrane region" description="Helical" evidence="1">
    <location>
        <begin position="66"/>
        <end position="91"/>
    </location>
</feature>